<protein>
    <submittedName>
        <fullName evidence="2">Uncharacterized protein</fullName>
    </submittedName>
</protein>
<feature type="compositionally biased region" description="Basic and acidic residues" evidence="1">
    <location>
        <begin position="34"/>
        <end position="54"/>
    </location>
</feature>
<evidence type="ECO:0000313" key="3">
    <source>
        <dbReference type="Proteomes" id="UP000076552"/>
    </source>
</evidence>
<accession>A0A166Y136</accession>
<dbReference type="Proteomes" id="UP000076552">
    <property type="component" value="Unassembled WGS sequence"/>
</dbReference>
<feature type="region of interest" description="Disordered" evidence="1">
    <location>
        <begin position="362"/>
        <end position="382"/>
    </location>
</feature>
<name>A0A166Y136_9PEZI</name>
<dbReference type="EMBL" id="LFIV01000009">
    <property type="protein sequence ID" value="KZL77163.1"/>
    <property type="molecule type" value="Genomic_DNA"/>
</dbReference>
<dbReference type="AlphaFoldDB" id="A0A166Y136"/>
<sequence length="382" mass="42120">MRGTNHQPPIYRNSKRTLQMATLCSCSLLSIQRHGQDRRPPETGEHATRHDTTRQHVVKTTQHNTTQHSTTQRNTAQHSTAQPSSHDGYRMGMVGERLERADASDSATKQGQARHKARQAFPSSSNRAASQNRPSLPAQPWQSADKLLVASLGVARCKVRSVFSGLGKAEQEGEGLKLKRVDQRLAKERRLGCRGLLRDVVAKSTLFRTGRCVLGREKEAQGCQTSQTPRIRKYPVPVADTFCPPFSVTGRGLANPVGTQNMVVLPGFAWIAGRQEGSLPPPAKVAHTLHHRNLVLGHLRSASLLHTPSATSRESYLDLRTHASFVLPSSLLVLRMLLAKCASSFFFHVTPPFVFFLTSGPRHAPPTPSPRSSYLRPLLDTP</sequence>
<keyword evidence="3" id="KW-1185">Reference proteome</keyword>
<comment type="caution">
    <text evidence="2">The sequence shown here is derived from an EMBL/GenBank/DDBJ whole genome shotgun (WGS) entry which is preliminary data.</text>
</comment>
<organism evidence="2 3">
    <name type="scientific">Colletotrichum tofieldiae</name>
    <dbReference type="NCBI Taxonomy" id="708197"/>
    <lineage>
        <taxon>Eukaryota</taxon>
        <taxon>Fungi</taxon>
        <taxon>Dikarya</taxon>
        <taxon>Ascomycota</taxon>
        <taxon>Pezizomycotina</taxon>
        <taxon>Sordariomycetes</taxon>
        <taxon>Hypocreomycetidae</taxon>
        <taxon>Glomerellales</taxon>
        <taxon>Glomerellaceae</taxon>
        <taxon>Colletotrichum</taxon>
        <taxon>Colletotrichum spaethianum species complex</taxon>
    </lineage>
</organism>
<feature type="compositionally biased region" description="Polar residues" evidence="1">
    <location>
        <begin position="121"/>
        <end position="134"/>
    </location>
</feature>
<feature type="compositionally biased region" description="Low complexity" evidence="1">
    <location>
        <begin position="60"/>
        <end position="75"/>
    </location>
</feature>
<evidence type="ECO:0000256" key="1">
    <source>
        <dbReference type="SAM" id="MobiDB-lite"/>
    </source>
</evidence>
<feature type="region of interest" description="Disordered" evidence="1">
    <location>
        <begin position="32"/>
        <end position="140"/>
    </location>
</feature>
<evidence type="ECO:0000313" key="2">
    <source>
        <dbReference type="EMBL" id="KZL77163.1"/>
    </source>
</evidence>
<reference evidence="2 3" key="1">
    <citation type="submission" date="2015-06" db="EMBL/GenBank/DDBJ databases">
        <title>Survival trade-offs in plant roots during colonization by closely related pathogenic and mutualistic fungi.</title>
        <authorList>
            <person name="Hacquard S."/>
            <person name="Kracher B."/>
            <person name="Hiruma K."/>
            <person name="Weinman A."/>
            <person name="Muench P."/>
            <person name="Garrido Oter R."/>
            <person name="Ver Loren van Themaat E."/>
            <person name="Dallerey J.-F."/>
            <person name="Damm U."/>
            <person name="Henrissat B."/>
            <person name="Lespinet O."/>
            <person name="Thon M."/>
            <person name="Kemen E."/>
            <person name="McHardy A.C."/>
            <person name="Schulze-Lefert P."/>
            <person name="O'Connell R.J."/>
        </authorList>
    </citation>
    <scope>NUCLEOTIDE SEQUENCE [LARGE SCALE GENOMIC DNA]</scope>
    <source>
        <strain evidence="2 3">0861</strain>
    </source>
</reference>
<feature type="compositionally biased region" description="Polar residues" evidence="1">
    <location>
        <begin position="76"/>
        <end position="85"/>
    </location>
</feature>
<gene>
    <name evidence="2" type="ORF">CT0861_09065</name>
</gene>
<proteinExistence type="predicted"/>